<sequence>MKSIEVVSIFVAVTMSILIDGYDCKVVKFLFGDSITDVGNNMYLTGSIARPNLPWYGIDLGNGWPNGRFTNGRTVADILGDMNGFPMPPAYLDPSVTEDIILEKGVNYASAGGGILNETGLHFVQRLPFYMQIELFQETQNRIRAKLGNKEAGIFFQEALYGVALGSNDLINNYFIPIYKNSLMYNDETFTIHLIDTLREQLKRLHSLGARQIFLIGLGPLGCIPLQRNLNLNVSGDCQERTNKMALSFNKEASELATELSTYLPDSSILYGDTYDLADDLMKNPIKYGFTSSSSPCCSKGKLSPFLRCIPSSSLCKNRSNYVFFDKFHPSDSANEWMASEINKKLGFLQLVSASPAPLPSITPSPDQE</sequence>
<name>A0AAV3QQN1_LITER</name>
<organism evidence="4 5">
    <name type="scientific">Lithospermum erythrorhizon</name>
    <name type="common">Purple gromwell</name>
    <name type="synonym">Lithospermum officinale var. erythrorhizon</name>
    <dbReference type="NCBI Taxonomy" id="34254"/>
    <lineage>
        <taxon>Eukaryota</taxon>
        <taxon>Viridiplantae</taxon>
        <taxon>Streptophyta</taxon>
        <taxon>Embryophyta</taxon>
        <taxon>Tracheophyta</taxon>
        <taxon>Spermatophyta</taxon>
        <taxon>Magnoliopsida</taxon>
        <taxon>eudicotyledons</taxon>
        <taxon>Gunneridae</taxon>
        <taxon>Pentapetalae</taxon>
        <taxon>asterids</taxon>
        <taxon>lamiids</taxon>
        <taxon>Boraginales</taxon>
        <taxon>Boraginaceae</taxon>
        <taxon>Boraginoideae</taxon>
        <taxon>Lithospermeae</taxon>
        <taxon>Lithospermum</taxon>
    </lineage>
</organism>
<proteinExistence type="inferred from homology"/>
<accession>A0AAV3QQN1</accession>
<evidence type="ECO:0000313" key="4">
    <source>
        <dbReference type="EMBL" id="GAA0165953.1"/>
    </source>
</evidence>
<dbReference type="InterPro" id="IPR035669">
    <property type="entry name" value="SGNH_plant_lipase-like"/>
</dbReference>
<evidence type="ECO:0000313" key="5">
    <source>
        <dbReference type="Proteomes" id="UP001454036"/>
    </source>
</evidence>
<dbReference type="SUPFAM" id="SSF52266">
    <property type="entry name" value="SGNH hydrolase"/>
    <property type="match status" value="1"/>
</dbReference>
<evidence type="ECO:0000256" key="2">
    <source>
        <dbReference type="ARBA" id="ARBA00022801"/>
    </source>
</evidence>
<dbReference type="AlphaFoldDB" id="A0AAV3QQN1"/>
<dbReference type="CDD" id="cd01837">
    <property type="entry name" value="SGNH_plant_lipase_like"/>
    <property type="match status" value="1"/>
</dbReference>
<keyword evidence="3" id="KW-0442">Lipid degradation</keyword>
<comment type="similarity">
    <text evidence="1">Belongs to the 'GDSL' lipolytic enzyme family.</text>
</comment>
<evidence type="ECO:0000256" key="1">
    <source>
        <dbReference type="ARBA" id="ARBA00008668"/>
    </source>
</evidence>
<reference evidence="4 5" key="1">
    <citation type="submission" date="2024-01" db="EMBL/GenBank/DDBJ databases">
        <title>The complete chloroplast genome sequence of Lithospermum erythrorhizon: insights into the phylogenetic relationship among Boraginaceae species and the maternal lineages of purple gromwells.</title>
        <authorList>
            <person name="Okada T."/>
            <person name="Watanabe K."/>
        </authorList>
    </citation>
    <scope>NUCLEOTIDE SEQUENCE [LARGE SCALE GENOMIC DNA]</scope>
</reference>
<dbReference type="GO" id="GO:0016788">
    <property type="term" value="F:hydrolase activity, acting on ester bonds"/>
    <property type="evidence" value="ECO:0007669"/>
    <property type="project" value="InterPro"/>
</dbReference>
<evidence type="ECO:0000256" key="3">
    <source>
        <dbReference type="ARBA" id="ARBA00022963"/>
    </source>
</evidence>
<dbReference type="GO" id="GO:0016042">
    <property type="term" value="P:lipid catabolic process"/>
    <property type="evidence" value="ECO:0007669"/>
    <property type="project" value="UniProtKB-KW"/>
</dbReference>
<dbReference type="EMBL" id="BAABME010005548">
    <property type="protein sequence ID" value="GAA0165953.1"/>
    <property type="molecule type" value="Genomic_DNA"/>
</dbReference>
<dbReference type="InterPro" id="IPR036514">
    <property type="entry name" value="SGNH_hydro_sf"/>
</dbReference>
<dbReference type="InterPro" id="IPR051058">
    <property type="entry name" value="GDSL_Est/Lipase"/>
</dbReference>
<dbReference type="PANTHER" id="PTHR45648">
    <property type="entry name" value="GDSL LIPASE/ACYLHYDROLASE FAMILY PROTEIN (AFU_ORTHOLOGUE AFUA_4G14700)"/>
    <property type="match status" value="1"/>
</dbReference>
<keyword evidence="2" id="KW-0378">Hydrolase</keyword>
<keyword evidence="3" id="KW-0443">Lipid metabolism</keyword>
<keyword evidence="5" id="KW-1185">Reference proteome</keyword>
<comment type="caution">
    <text evidence="4">The sequence shown here is derived from an EMBL/GenBank/DDBJ whole genome shotgun (WGS) entry which is preliminary data.</text>
</comment>
<dbReference type="PANTHER" id="PTHR45648:SF8">
    <property type="entry name" value="ZINC FINGER PROTEIN"/>
    <property type="match status" value="1"/>
</dbReference>
<dbReference type="Proteomes" id="UP001454036">
    <property type="component" value="Unassembled WGS sequence"/>
</dbReference>
<dbReference type="InterPro" id="IPR001087">
    <property type="entry name" value="GDSL"/>
</dbReference>
<dbReference type="Pfam" id="PF00657">
    <property type="entry name" value="Lipase_GDSL"/>
    <property type="match status" value="1"/>
</dbReference>
<protein>
    <submittedName>
        <fullName evidence="4">Lipase</fullName>
    </submittedName>
</protein>
<gene>
    <name evidence="4" type="ORF">LIER_21221</name>
</gene>
<dbReference type="Gene3D" id="3.40.50.1110">
    <property type="entry name" value="SGNH hydrolase"/>
    <property type="match status" value="1"/>
</dbReference>